<name>A0AA41S0K5_PAPNU</name>
<dbReference type="EMBL" id="JAJJMA010044951">
    <property type="protein sequence ID" value="MCL7025403.1"/>
    <property type="molecule type" value="Genomic_DNA"/>
</dbReference>
<protein>
    <submittedName>
        <fullName evidence="2">Uncharacterized protein</fullName>
    </submittedName>
</protein>
<dbReference type="AlphaFoldDB" id="A0AA41S0K5"/>
<feature type="compositionally biased region" description="Basic and acidic residues" evidence="1">
    <location>
        <begin position="171"/>
        <end position="191"/>
    </location>
</feature>
<feature type="compositionally biased region" description="Basic residues" evidence="1">
    <location>
        <begin position="269"/>
        <end position="283"/>
    </location>
</feature>
<gene>
    <name evidence="2" type="ORF">MKW94_029183</name>
</gene>
<dbReference type="Proteomes" id="UP001177140">
    <property type="component" value="Unassembled WGS sequence"/>
</dbReference>
<feature type="compositionally biased region" description="Basic residues" evidence="1">
    <location>
        <begin position="201"/>
        <end position="223"/>
    </location>
</feature>
<evidence type="ECO:0000313" key="3">
    <source>
        <dbReference type="Proteomes" id="UP001177140"/>
    </source>
</evidence>
<evidence type="ECO:0000313" key="2">
    <source>
        <dbReference type="EMBL" id="MCL7025403.1"/>
    </source>
</evidence>
<reference evidence="2" key="1">
    <citation type="submission" date="2022-03" db="EMBL/GenBank/DDBJ databases">
        <title>A functionally conserved STORR gene fusion in Papaver species that diverged 16.8 million years ago.</title>
        <authorList>
            <person name="Catania T."/>
        </authorList>
    </citation>
    <scope>NUCLEOTIDE SEQUENCE</scope>
    <source>
        <strain evidence="2">S-191538</strain>
    </source>
</reference>
<keyword evidence="3" id="KW-1185">Reference proteome</keyword>
<evidence type="ECO:0000256" key="1">
    <source>
        <dbReference type="SAM" id="MobiDB-lite"/>
    </source>
</evidence>
<feature type="region of interest" description="Disordered" evidence="1">
    <location>
        <begin position="152"/>
        <end position="283"/>
    </location>
</feature>
<feature type="non-terminal residue" evidence="2">
    <location>
        <position position="283"/>
    </location>
</feature>
<organism evidence="2 3">
    <name type="scientific">Papaver nudicaule</name>
    <name type="common">Iceland poppy</name>
    <dbReference type="NCBI Taxonomy" id="74823"/>
    <lineage>
        <taxon>Eukaryota</taxon>
        <taxon>Viridiplantae</taxon>
        <taxon>Streptophyta</taxon>
        <taxon>Embryophyta</taxon>
        <taxon>Tracheophyta</taxon>
        <taxon>Spermatophyta</taxon>
        <taxon>Magnoliopsida</taxon>
        <taxon>Ranunculales</taxon>
        <taxon>Papaveraceae</taxon>
        <taxon>Papaveroideae</taxon>
        <taxon>Papaver</taxon>
    </lineage>
</organism>
<accession>A0AA41S0K5</accession>
<comment type="caution">
    <text evidence="2">The sequence shown here is derived from an EMBL/GenBank/DDBJ whole genome shotgun (WGS) entry which is preliminary data.</text>
</comment>
<proteinExistence type="predicted"/>
<sequence length="283" mass="32095">MDNQWVTRVINIRASLEKSKTVAIHAYNQSPVTKKLVYNISHDALKLITVELTCMGKSRFGGKCLCIVRKTHGLPCACEILNSLKNCDPISLDSIHEHWKHLSMVPAHEKEAPIYELPGLFEKITAKYEASTDLQKHFMLEMLIEIADPSKTTMQEPNGKFATKGRPTIAETEKQKKLNMSTKRDLSRWERPPAGTTSKTASKKGPVKPQKKVVKGNIVKKVKSTNVPDLNELPDSNELPDLNEVEEHDTLPSKLMSKRKNQQCTQQPKQRRKYTKKTNTRSL</sequence>